<accession>A0A8H7IR59</accession>
<protein>
    <submittedName>
        <fullName evidence="3">Glycoside hydrolase superfamily</fullName>
    </submittedName>
</protein>
<dbReference type="Proteomes" id="UP000627934">
    <property type="component" value="Unassembled WGS sequence"/>
</dbReference>
<dbReference type="InterPro" id="IPR013780">
    <property type="entry name" value="Glyco_hydro_b"/>
</dbReference>
<evidence type="ECO:0000259" key="2">
    <source>
        <dbReference type="Pfam" id="PF16862"/>
    </source>
</evidence>
<dbReference type="SUPFAM" id="SSF51445">
    <property type="entry name" value="(Trans)glycosidases"/>
    <property type="match status" value="1"/>
</dbReference>
<evidence type="ECO:0000256" key="1">
    <source>
        <dbReference type="SAM" id="SignalP"/>
    </source>
</evidence>
<evidence type="ECO:0000313" key="3">
    <source>
        <dbReference type="EMBL" id="KAF9630139.1"/>
    </source>
</evidence>
<dbReference type="Pfam" id="PF16862">
    <property type="entry name" value="Glyco_hydro_79C"/>
    <property type="match status" value="1"/>
</dbReference>
<feature type="chain" id="PRO_5035003443" evidence="1">
    <location>
        <begin position="21"/>
        <end position="519"/>
    </location>
</feature>
<evidence type="ECO:0000313" key="4">
    <source>
        <dbReference type="Proteomes" id="UP000627934"/>
    </source>
</evidence>
<name>A0A8H7IR59_9PEZI</name>
<organism evidence="3 4">
    <name type="scientific">Lasiodiplodia theobromae</name>
    <dbReference type="NCBI Taxonomy" id="45133"/>
    <lineage>
        <taxon>Eukaryota</taxon>
        <taxon>Fungi</taxon>
        <taxon>Dikarya</taxon>
        <taxon>Ascomycota</taxon>
        <taxon>Pezizomycotina</taxon>
        <taxon>Dothideomycetes</taxon>
        <taxon>Dothideomycetes incertae sedis</taxon>
        <taxon>Botryosphaeriales</taxon>
        <taxon>Botryosphaeriaceae</taxon>
        <taxon>Lasiodiplodia</taxon>
    </lineage>
</organism>
<feature type="domain" description="Beta-glucuronidase C-terminal" evidence="2">
    <location>
        <begin position="425"/>
        <end position="514"/>
    </location>
</feature>
<dbReference type="AlphaFoldDB" id="A0A8H7IR59"/>
<dbReference type="Gene3D" id="2.60.40.1180">
    <property type="entry name" value="Golgi alpha-mannosidase II"/>
    <property type="match status" value="1"/>
</dbReference>
<dbReference type="PANTHER" id="PTHR36183:SF2">
    <property type="entry name" value="BETA-GLUCURONIDASE C-TERMINAL DOMAIN-CONTAINING PROTEIN"/>
    <property type="match status" value="1"/>
</dbReference>
<dbReference type="InterPro" id="IPR052974">
    <property type="entry name" value="GH79_Enzymes"/>
</dbReference>
<dbReference type="InterPro" id="IPR031728">
    <property type="entry name" value="GlcAase_C"/>
</dbReference>
<comment type="caution">
    <text evidence="3">The sequence shown here is derived from an EMBL/GenBank/DDBJ whole genome shotgun (WGS) entry which is preliminary data.</text>
</comment>
<dbReference type="PANTHER" id="PTHR36183">
    <property type="entry name" value="BETA-GLUCURONIDASE"/>
    <property type="match status" value="1"/>
</dbReference>
<feature type="signal peptide" evidence="1">
    <location>
        <begin position="1"/>
        <end position="20"/>
    </location>
</feature>
<keyword evidence="1" id="KW-0732">Signal</keyword>
<dbReference type="InterPro" id="IPR017853">
    <property type="entry name" value="GH"/>
</dbReference>
<keyword evidence="3" id="KW-0378">Hydrolase</keyword>
<gene>
    <name evidence="3" type="ORF">BFW01_g320</name>
</gene>
<sequence>MCPARCIRLALFLVLGLSLGHPHQIGEIYQLHIPHGLARGNEVDGSFVSYSVEFSYMKDYAGNLSHPNTLSNQLLQNLFEASGSYPLIRVGGTTQNKNIWIQNQSEAIIEIFESPGDDQPTSLSVGPSWLESFQTFPNGTRYIYGLNFIEGDAGIEQDVLQASSVVKSLGESLYAFEIGNEFDAFPINRSDNWSLELYVDEWMYHATAIEDNITATQDESARPLFQAGVFAADPELPMQGDTPWTAEAALKQGIAETGLVKSWSDHTYMGAICGLPGQETPTLEGTVLNRTNMLERMKTHEQQADYCAAHGVPYVIGETNSIACQGLAGASDVFGAALWAADYTLHAASTNISRLHFHMGTPYRYSAWQPVDINDTVARAKPVYYGNLFAATALAGVGKSVTELVSEEFFSAYGVFGGGDADGEAELERVVIVNLRMYNATETAERESVEVLLPSQMVGRRMGVRRLKGQGADVADGITWAGRTADAQGKLVGDEVVEEVAGGRVWVEDSEAVLIAALG</sequence>
<reference evidence="3" key="2">
    <citation type="journal article" date="2018" name="DNA Res.">
        <title>Comparative genome and transcriptome analyses reveal adaptations to opportunistic infections in woody plant degrading pathogens of Botryosphaeriaceae.</title>
        <authorList>
            <person name="Yan J.Y."/>
            <person name="Zhao W.S."/>
            <person name="Chen Z."/>
            <person name="Xing Q.K."/>
            <person name="Zhang W."/>
            <person name="Chethana K.W.T."/>
            <person name="Xue M.F."/>
            <person name="Xu J.P."/>
            <person name="Phillips A.J.L."/>
            <person name="Wang Y."/>
            <person name="Liu J.H."/>
            <person name="Liu M."/>
            <person name="Zhou Y."/>
            <person name="Jayawardena R.S."/>
            <person name="Manawasinghe I.S."/>
            <person name="Huang J.B."/>
            <person name="Qiao G.H."/>
            <person name="Fu C.Y."/>
            <person name="Guo F.F."/>
            <person name="Dissanayake A.J."/>
            <person name="Peng Y.L."/>
            <person name="Hyde K.D."/>
            <person name="Li X.H."/>
        </authorList>
    </citation>
    <scope>NUCLEOTIDE SEQUENCE</scope>
    <source>
        <strain evidence="3">CSS-01s</strain>
    </source>
</reference>
<reference evidence="3" key="1">
    <citation type="submission" date="2016-08" db="EMBL/GenBank/DDBJ databases">
        <authorList>
            <person name="Yan J."/>
        </authorList>
    </citation>
    <scope>NUCLEOTIDE SEQUENCE</scope>
    <source>
        <strain evidence="3">CSS-01s</strain>
    </source>
</reference>
<proteinExistence type="predicted"/>
<dbReference type="Gene3D" id="3.20.20.80">
    <property type="entry name" value="Glycosidases"/>
    <property type="match status" value="1"/>
</dbReference>
<dbReference type="EMBL" id="MDYX01000037">
    <property type="protein sequence ID" value="KAF9630139.1"/>
    <property type="molecule type" value="Genomic_DNA"/>
</dbReference>
<dbReference type="GO" id="GO:0016787">
    <property type="term" value="F:hydrolase activity"/>
    <property type="evidence" value="ECO:0007669"/>
    <property type="project" value="UniProtKB-KW"/>
</dbReference>